<dbReference type="Pfam" id="PF04055">
    <property type="entry name" value="Radical_SAM"/>
    <property type="match status" value="1"/>
</dbReference>
<evidence type="ECO:0000313" key="13">
    <source>
        <dbReference type="EMBL" id="CCG08787.1"/>
    </source>
</evidence>
<dbReference type="SFLD" id="SFLDG01070">
    <property type="entry name" value="PLP-dependent"/>
    <property type="match status" value="1"/>
</dbReference>
<dbReference type="CDD" id="cd01335">
    <property type="entry name" value="Radical_SAM"/>
    <property type="match status" value="1"/>
</dbReference>
<dbReference type="Proteomes" id="UP000033220">
    <property type="component" value="Chromosome DSM 122"/>
</dbReference>
<feature type="domain" description="Radical SAM core" evidence="12">
    <location>
        <begin position="158"/>
        <end position="370"/>
    </location>
</feature>
<dbReference type="STRING" id="1150469.RSPPHO_02161"/>
<evidence type="ECO:0000256" key="6">
    <source>
        <dbReference type="ARBA" id="ARBA00022723"/>
    </source>
</evidence>
<dbReference type="KEGG" id="rpm:RSPPHO_02161"/>
<dbReference type="InterPro" id="IPR003739">
    <property type="entry name" value="Lys_aminomutase/Glu_NH3_mut"/>
</dbReference>
<evidence type="ECO:0000256" key="4">
    <source>
        <dbReference type="ARBA" id="ARBA00022485"/>
    </source>
</evidence>
<evidence type="ECO:0000256" key="3">
    <source>
        <dbReference type="ARBA" id="ARBA00008703"/>
    </source>
</evidence>
<dbReference type="PATRIC" id="fig|1150469.3.peg.2430"/>
<evidence type="ECO:0000256" key="1">
    <source>
        <dbReference type="ARBA" id="ARBA00001933"/>
    </source>
</evidence>
<dbReference type="eggNOG" id="COG1509">
    <property type="taxonomic scope" value="Bacteria"/>
</dbReference>
<dbReference type="Gene3D" id="3.20.20.70">
    <property type="entry name" value="Aldolase class I"/>
    <property type="match status" value="1"/>
</dbReference>
<dbReference type="GO" id="GO:0051539">
    <property type="term" value="F:4 iron, 4 sulfur cluster binding"/>
    <property type="evidence" value="ECO:0007669"/>
    <property type="project" value="UniProtKB-KW"/>
</dbReference>
<dbReference type="InterPro" id="IPR013785">
    <property type="entry name" value="Aldolase_TIM"/>
</dbReference>
<protein>
    <submittedName>
        <fullName evidence="13">L-lysine 2,3-aminomutase</fullName>
        <ecNumber evidence="13">5.4.3.2</ecNumber>
    </submittedName>
</protein>
<dbReference type="NCBIfam" id="TIGR03822">
    <property type="entry name" value="AblA_like_2"/>
    <property type="match status" value="1"/>
</dbReference>
<keyword evidence="4" id="KW-0004">4Fe-4S</keyword>
<dbReference type="EC" id="5.4.3.2" evidence="13"/>
<keyword evidence="7 11" id="KW-0663">Pyridoxal phosphate</keyword>
<keyword evidence="10 13" id="KW-0413">Isomerase</keyword>
<dbReference type="PANTHER" id="PTHR30538">
    <property type="entry name" value="LYSINE 2,3-AMINOMUTASE-RELATED"/>
    <property type="match status" value="1"/>
</dbReference>
<dbReference type="SFLD" id="SFLDS00029">
    <property type="entry name" value="Radical_SAM"/>
    <property type="match status" value="1"/>
</dbReference>
<sequence length="418" mass="45249">MAARRCASLPWCCCLAWCSPPARRSSSPRPSCCSWANTGCAAGALVRTRTRAKERLGRLASPAFFFSSLMKHEQTMRSLDDLEQAGLIPPPSPEQRAAADAFGVLLPPALARLIDPSDPSDPIAAQVIPSAHERTVTPDEISDPIGDAAHSPLPGLVHRYPDRVLLKLTGLCAVNCRFCFRRDLLTQDVLRDADLEAALAYIGAHPEVWEVILSGGDPLILSDARLNRVVRRLEAIETVSVIRVHTRLPVANPERVTPALVGALKSPKAVYVMLHCNHPRELTPEARAACARLIDAGLPVLSQSVLLRGVNDRPEVLEALMRAFVATRITPHYLHHGDMARGTSHFRVPLETAQALLRGLRGRLSGLGQPTYILDLPEGHGKVPVGPVFATRDGAGWRVEDPQGEVHAYGNAGSRAIG</sequence>
<reference evidence="13 14" key="1">
    <citation type="submission" date="2012-02" db="EMBL/GenBank/DDBJ databases">
        <title>Shotgun genome sequence of Phaeospirillum photometricum DSM 122.</title>
        <authorList>
            <person name="Duquesne K."/>
            <person name="Sturgis J."/>
        </authorList>
    </citation>
    <scope>NUCLEOTIDE SEQUENCE [LARGE SCALE GENOMIC DNA]</scope>
    <source>
        <strain evidence="14">DSM122</strain>
    </source>
</reference>
<evidence type="ECO:0000256" key="10">
    <source>
        <dbReference type="ARBA" id="ARBA00023235"/>
    </source>
</evidence>
<dbReference type="AlphaFoldDB" id="H6SLC2"/>
<evidence type="ECO:0000256" key="2">
    <source>
        <dbReference type="ARBA" id="ARBA00001966"/>
    </source>
</evidence>
<dbReference type="InterPro" id="IPR007197">
    <property type="entry name" value="rSAM"/>
</dbReference>
<evidence type="ECO:0000313" key="14">
    <source>
        <dbReference type="Proteomes" id="UP000033220"/>
    </source>
</evidence>
<evidence type="ECO:0000256" key="9">
    <source>
        <dbReference type="ARBA" id="ARBA00023014"/>
    </source>
</evidence>
<dbReference type="InterPro" id="IPR022447">
    <property type="entry name" value="Lys_aminomutase-rel"/>
</dbReference>
<keyword evidence="8" id="KW-0408">Iron</keyword>
<evidence type="ECO:0000256" key="11">
    <source>
        <dbReference type="PIRSR" id="PIRSR603739-50"/>
    </source>
</evidence>
<gene>
    <name evidence="13" type="primary">kamA</name>
    <name evidence="13" type="ORF">RSPPHO_02161</name>
</gene>
<dbReference type="PANTHER" id="PTHR30538:SF1">
    <property type="entry name" value="L-LYSINE 2,3-AMINOMUTASE"/>
    <property type="match status" value="1"/>
</dbReference>
<dbReference type="HOGENOM" id="CLU_032161_2_0_5"/>
<dbReference type="PROSITE" id="PS51918">
    <property type="entry name" value="RADICAL_SAM"/>
    <property type="match status" value="1"/>
</dbReference>
<name>H6SLC2_PARPM</name>
<proteinExistence type="inferred from homology"/>
<dbReference type="InterPro" id="IPR058240">
    <property type="entry name" value="rSAM_sf"/>
</dbReference>
<evidence type="ECO:0000256" key="5">
    <source>
        <dbReference type="ARBA" id="ARBA00022691"/>
    </source>
</evidence>
<comment type="cofactor">
    <cofactor evidence="1 11">
        <name>pyridoxal 5'-phosphate</name>
        <dbReference type="ChEBI" id="CHEBI:597326"/>
    </cofactor>
</comment>
<keyword evidence="5" id="KW-0949">S-adenosyl-L-methionine</keyword>
<feature type="modified residue" description="N6-(pyridoxal phosphate)lysine" evidence="11">
    <location>
        <position position="382"/>
    </location>
</feature>
<evidence type="ECO:0000256" key="7">
    <source>
        <dbReference type="ARBA" id="ARBA00022898"/>
    </source>
</evidence>
<dbReference type="GO" id="GO:0046872">
    <property type="term" value="F:metal ion binding"/>
    <property type="evidence" value="ECO:0007669"/>
    <property type="project" value="UniProtKB-KW"/>
</dbReference>
<keyword evidence="14" id="KW-1185">Reference proteome</keyword>
<evidence type="ECO:0000256" key="8">
    <source>
        <dbReference type="ARBA" id="ARBA00023004"/>
    </source>
</evidence>
<comment type="cofactor">
    <cofactor evidence="2">
        <name>[4Fe-4S] cluster</name>
        <dbReference type="ChEBI" id="CHEBI:49883"/>
    </cofactor>
</comment>
<comment type="similarity">
    <text evidence="3">Belongs to the radical SAM superfamily. KamA family.</text>
</comment>
<dbReference type="GO" id="GO:0050066">
    <property type="term" value="F:L-lysine 2,3-aminomutase activity"/>
    <property type="evidence" value="ECO:0007669"/>
    <property type="project" value="UniProtKB-EC"/>
</dbReference>
<evidence type="ECO:0000259" key="12">
    <source>
        <dbReference type="PROSITE" id="PS51918"/>
    </source>
</evidence>
<dbReference type="NCBIfam" id="TIGR00238">
    <property type="entry name" value="KamA family radical SAM protein"/>
    <property type="match status" value="1"/>
</dbReference>
<keyword evidence="6" id="KW-0479">Metal-binding</keyword>
<organism evidence="13 14">
    <name type="scientific">Pararhodospirillum photometricum DSM 122</name>
    <dbReference type="NCBI Taxonomy" id="1150469"/>
    <lineage>
        <taxon>Bacteria</taxon>
        <taxon>Pseudomonadati</taxon>
        <taxon>Pseudomonadota</taxon>
        <taxon>Alphaproteobacteria</taxon>
        <taxon>Rhodospirillales</taxon>
        <taxon>Rhodospirillaceae</taxon>
        <taxon>Pararhodospirillum</taxon>
    </lineage>
</organism>
<accession>H6SLC2</accession>
<dbReference type="SUPFAM" id="SSF102114">
    <property type="entry name" value="Radical SAM enzymes"/>
    <property type="match status" value="1"/>
</dbReference>
<dbReference type="EMBL" id="HE663493">
    <property type="protein sequence ID" value="CCG08787.1"/>
    <property type="molecule type" value="Genomic_DNA"/>
</dbReference>
<keyword evidence="9" id="KW-0411">Iron-sulfur</keyword>